<keyword evidence="2" id="KW-1185">Reference proteome</keyword>
<protein>
    <submittedName>
        <fullName evidence="1">Uncharacterized protein</fullName>
    </submittedName>
</protein>
<evidence type="ECO:0000313" key="1">
    <source>
        <dbReference type="EMBL" id="NWF46369.1"/>
    </source>
</evidence>
<sequence>MALPAPSSELPPSLVSQADNPRAYRQDGARHIYGKNAHRIFKGQLPPLMHAVGVLQVDLDNRGNVRRLNWMRAPSHAPDVVREIERTVHEAAPFPAPVQLGSVIYTDVWLWDKSGNFQLDTLTEGQRSK</sequence>
<organism evidence="1 2">
    <name type="scientific">Hydrogenophaga aromaticivorans</name>
    <dbReference type="NCBI Taxonomy" id="2610898"/>
    <lineage>
        <taxon>Bacteria</taxon>
        <taxon>Pseudomonadati</taxon>
        <taxon>Pseudomonadota</taxon>
        <taxon>Betaproteobacteria</taxon>
        <taxon>Burkholderiales</taxon>
        <taxon>Comamonadaceae</taxon>
        <taxon>Hydrogenophaga</taxon>
    </lineage>
</organism>
<proteinExistence type="predicted"/>
<gene>
    <name evidence="1" type="ORF">F3K02_14080</name>
</gene>
<dbReference type="EMBL" id="VYGV01000012">
    <property type="protein sequence ID" value="NWF46369.1"/>
    <property type="molecule type" value="Genomic_DNA"/>
</dbReference>
<comment type="caution">
    <text evidence="1">The sequence shown here is derived from an EMBL/GenBank/DDBJ whole genome shotgun (WGS) entry which is preliminary data.</text>
</comment>
<evidence type="ECO:0000313" key="2">
    <source>
        <dbReference type="Proteomes" id="UP000545507"/>
    </source>
</evidence>
<accession>A0A7Y8GWX3</accession>
<name>A0A7Y8GWX3_9BURK</name>
<dbReference type="AlphaFoldDB" id="A0A7Y8GWX3"/>
<reference evidence="1 2" key="1">
    <citation type="submission" date="2019-09" db="EMBL/GenBank/DDBJ databases">
        <title>Hydrogenophaga aromatica sp. nov., isolated from a para-xylene-degrading enrichment culture.</title>
        <authorList>
            <person name="Tancsics A."/>
            <person name="Banerjee S."/>
        </authorList>
    </citation>
    <scope>NUCLEOTIDE SEQUENCE [LARGE SCALE GENOMIC DNA]</scope>
    <source>
        <strain evidence="1 2">D2P1</strain>
    </source>
</reference>
<dbReference type="Proteomes" id="UP000545507">
    <property type="component" value="Unassembled WGS sequence"/>
</dbReference>